<name>A0AAD5SS53_9FUNG</name>
<gene>
    <name evidence="1" type="ORF">HK100_005072</name>
</gene>
<organism evidence="1 2">
    <name type="scientific">Physocladia obscura</name>
    <dbReference type="NCBI Taxonomy" id="109957"/>
    <lineage>
        <taxon>Eukaryota</taxon>
        <taxon>Fungi</taxon>
        <taxon>Fungi incertae sedis</taxon>
        <taxon>Chytridiomycota</taxon>
        <taxon>Chytridiomycota incertae sedis</taxon>
        <taxon>Chytridiomycetes</taxon>
        <taxon>Chytridiales</taxon>
        <taxon>Chytriomycetaceae</taxon>
        <taxon>Physocladia</taxon>
    </lineage>
</organism>
<accession>A0AAD5SS53</accession>
<sequence length="145" mass="17235">MDECMAIYRERNINHDRHFIQLCAPPKSVTEQFNNRPNPSTTPRQIEKFRVELNAIPSLTHETSLISRICKFFSLVDDNVEEEEAEEMYYFSCLLQELEFKCATVEDRCQLWVALHKAFEFRAENMKRLLEKAEAAFFFSEKNEK</sequence>
<keyword evidence="2" id="KW-1185">Reference proteome</keyword>
<dbReference type="EMBL" id="JADGJH010002408">
    <property type="protein sequence ID" value="KAJ3098587.1"/>
    <property type="molecule type" value="Genomic_DNA"/>
</dbReference>
<dbReference type="AlphaFoldDB" id="A0AAD5SS53"/>
<evidence type="ECO:0000313" key="2">
    <source>
        <dbReference type="Proteomes" id="UP001211907"/>
    </source>
</evidence>
<protein>
    <submittedName>
        <fullName evidence="1">Uncharacterized protein</fullName>
    </submittedName>
</protein>
<dbReference type="Proteomes" id="UP001211907">
    <property type="component" value="Unassembled WGS sequence"/>
</dbReference>
<evidence type="ECO:0000313" key="1">
    <source>
        <dbReference type="EMBL" id="KAJ3098587.1"/>
    </source>
</evidence>
<reference evidence="1" key="1">
    <citation type="submission" date="2020-05" db="EMBL/GenBank/DDBJ databases">
        <title>Phylogenomic resolution of chytrid fungi.</title>
        <authorList>
            <person name="Stajich J.E."/>
            <person name="Amses K."/>
            <person name="Simmons R."/>
            <person name="Seto K."/>
            <person name="Myers J."/>
            <person name="Bonds A."/>
            <person name="Quandt C.A."/>
            <person name="Barry K."/>
            <person name="Liu P."/>
            <person name="Grigoriev I."/>
            <person name="Longcore J.E."/>
            <person name="James T.Y."/>
        </authorList>
    </citation>
    <scope>NUCLEOTIDE SEQUENCE</scope>
    <source>
        <strain evidence="1">JEL0513</strain>
    </source>
</reference>
<comment type="caution">
    <text evidence="1">The sequence shown here is derived from an EMBL/GenBank/DDBJ whole genome shotgun (WGS) entry which is preliminary data.</text>
</comment>
<proteinExistence type="predicted"/>